<evidence type="ECO:0008006" key="3">
    <source>
        <dbReference type="Google" id="ProtNLM"/>
    </source>
</evidence>
<evidence type="ECO:0000313" key="2">
    <source>
        <dbReference type="Proteomes" id="UP001595796"/>
    </source>
</evidence>
<proteinExistence type="predicted"/>
<accession>A0ABV9Z5Q3</accession>
<dbReference type="RefSeq" id="WP_162799649.1">
    <property type="nucleotide sequence ID" value="NZ_JBHSJF010000006.1"/>
</dbReference>
<organism evidence="1 2">
    <name type="scientific">Flaviflagellibacter deserti</name>
    <dbReference type="NCBI Taxonomy" id="2267266"/>
    <lineage>
        <taxon>Bacteria</taxon>
        <taxon>Pseudomonadati</taxon>
        <taxon>Pseudomonadota</taxon>
        <taxon>Alphaproteobacteria</taxon>
        <taxon>Hyphomicrobiales</taxon>
        <taxon>Flaviflagellibacter</taxon>
    </lineage>
</organism>
<protein>
    <recommendedName>
        <fullName evidence="3">DUF4166 domain-containing protein</fullName>
    </recommendedName>
</protein>
<comment type="caution">
    <text evidence="1">The sequence shown here is derived from an EMBL/GenBank/DDBJ whole genome shotgun (WGS) entry which is preliminary data.</text>
</comment>
<keyword evidence="2" id="KW-1185">Reference proteome</keyword>
<dbReference type="EMBL" id="JBHSJF010000006">
    <property type="protein sequence ID" value="MFC5068997.1"/>
    <property type="molecule type" value="Genomic_DNA"/>
</dbReference>
<reference evidence="2" key="1">
    <citation type="journal article" date="2019" name="Int. J. Syst. Evol. Microbiol.">
        <title>The Global Catalogue of Microorganisms (GCM) 10K type strain sequencing project: providing services to taxonomists for standard genome sequencing and annotation.</title>
        <authorList>
            <consortium name="The Broad Institute Genomics Platform"/>
            <consortium name="The Broad Institute Genome Sequencing Center for Infectious Disease"/>
            <person name="Wu L."/>
            <person name="Ma J."/>
        </authorList>
    </citation>
    <scope>NUCLEOTIDE SEQUENCE [LARGE SCALE GENOMIC DNA]</scope>
    <source>
        <strain evidence="2">CGMCC 1.16444</strain>
    </source>
</reference>
<dbReference type="Proteomes" id="UP001595796">
    <property type="component" value="Unassembled WGS sequence"/>
</dbReference>
<name>A0ABV9Z5Q3_9HYPH</name>
<evidence type="ECO:0000313" key="1">
    <source>
        <dbReference type="EMBL" id="MFC5068997.1"/>
    </source>
</evidence>
<sequence length="170" mass="20096">MAERKQPSRRRCSTAFLNDMLAIHAADRPNFFLRKYLGSMLVMDFGDQIPIRTFRGDDIEVGEFNIGVRNCYWELFDRSERILTSETIEDDRIIEKAIFKHSVSALNLFQRKGFADLEFTEPGLMMRFDITGKWEDRPGRCIVKFDFLKKCSIQLTTFGHLMYQEWDTSW</sequence>
<gene>
    <name evidence="1" type="ORF">ACFPFW_13350</name>
</gene>